<dbReference type="RefSeq" id="WP_147386983.1">
    <property type="nucleotide sequence ID" value="NZ_JACOOK010000002.1"/>
</dbReference>
<evidence type="ECO:0000256" key="1">
    <source>
        <dbReference type="SAM" id="SignalP"/>
    </source>
</evidence>
<keyword evidence="1" id="KW-0732">Signal</keyword>
<organism evidence="2 3">
    <name type="scientific">Alistipes hominis</name>
    <dbReference type="NCBI Taxonomy" id="2763015"/>
    <lineage>
        <taxon>Bacteria</taxon>
        <taxon>Pseudomonadati</taxon>
        <taxon>Bacteroidota</taxon>
        <taxon>Bacteroidia</taxon>
        <taxon>Bacteroidales</taxon>
        <taxon>Rikenellaceae</taxon>
        <taxon>Alistipes</taxon>
    </lineage>
</organism>
<feature type="chain" id="PRO_5045599949" description="NVEALA protein" evidence="1">
    <location>
        <begin position="22"/>
        <end position="104"/>
    </location>
</feature>
<evidence type="ECO:0008006" key="4">
    <source>
        <dbReference type="Google" id="ProtNLM"/>
    </source>
</evidence>
<keyword evidence="3" id="KW-1185">Reference proteome</keyword>
<protein>
    <recommendedName>
        <fullName evidence="4">NVEALA protein</fullName>
    </recommendedName>
</protein>
<accession>A0ABR7CLF1</accession>
<sequence length="104" mass="11450">MKKNYLLLAVTAIMMSVGAYSLVDTKEASVLMSLKEVEALADQESDGGEGRYSPYYISVDCCTKWEFDYTDSQGASHYRCVSWIQKTSVVCVAGNESCTAYSPC</sequence>
<name>A0ABR7CLF1_9BACT</name>
<evidence type="ECO:0000313" key="2">
    <source>
        <dbReference type="EMBL" id="MBC5616484.1"/>
    </source>
</evidence>
<feature type="signal peptide" evidence="1">
    <location>
        <begin position="1"/>
        <end position="21"/>
    </location>
</feature>
<proteinExistence type="predicted"/>
<gene>
    <name evidence="2" type="ORF">H8S08_05535</name>
</gene>
<comment type="caution">
    <text evidence="2">The sequence shown here is derived from an EMBL/GenBank/DDBJ whole genome shotgun (WGS) entry which is preliminary data.</text>
</comment>
<dbReference type="Proteomes" id="UP000636891">
    <property type="component" value="Unassembled WGS sequence"/>
</dbReference>
<dbReference type="EMBL" id="JACOOK010000002">
    <property type="protein sequence ID" value="MBC5616484.1"/>
    <property type="molecule type" value="Genomic_DNA"/>
</dbReference>
<reference evidence="2 3" key="1">
    <citation type="submission" date="2020-08" db="EMBL/GenBank/DDBJ databases">
        <title>Genome public.</title>
        <authorList>
            <person name="Liu C."/>
            <person name="Sun Q."/>
        </authorList>
    </citation>
    <scope>NUCLEOTIDE SEQUENCE [LARGE SCALE GENOMIC DNA]</scope>
    <source>
        <strain evidence="2 3">New-7</strain>
    </source>
</reference>
<evidence type="ECO:0000313" key="3">
    <source>
        <dbReference type="Proteomes" id="UP000636891"/>
    </source>
</evidence>